<dbReference type="InterPro" id="IPR011990">
    <property type="entry name" value="TPR-like_helical_dom_sf"/>
</dbReference>
<dbReference type="PANTHER" id="PTHR12558">
    <property type="entry name" value="CELL DIVISION CYCLE 16,23,27"/>
    <property type="match status" value="1"/>
</dbReference>
<dbReference type="Pfam" id="PF14559">
    <property type="entry name" value="TPR_19"/>
    <property type="match status" value="1"/>
</dbReference>
<dbReference type="PROSITE" id="PS50005">
    <property type="entry name" value="TPR"/>
    <property type="match status" value="1"/>
</dbReference>
<dbReference type="AlphaFoldDB" id="A0A381ZBD0"/>
<dbReference type="InterPro" id="IPR019734">
    <property type="entry name" value="TPR_rpt"/>
</dbReference>
<sequence>FDAYIQGRQHWNKRNKESLQNAIRYFKQTLSLEPEYELAYADIATSYGLMADYAYMPRDEALPLARINVQKAVNINPNSAEVNTALAYINLLENRDASEIETYFKRAIDINPNYVTANHWYSDFLGNKMRKMERSVEFAETAYRLDPVAPIIVTNLSNSYMRAGMLAKAESLLSRAIEINPDFYRNKDNLALVYCRMGQWEDAENLIKNYIETDPNELGAWWSLANIQVRRGKYQNSVESISKINNLISSSNPVGYEFKAFVNYFAKQYKIAEKYADQALGIDPNVPLGNLIKGCIYARNGDIHNADKSFLRAYDRFKGLWLVYETMAIGYMGVSRAINDDRTGALEVIERLVTAGEAPEKNNFIGMIYLEIGQKDKGWELIEKNMEQYGCYIFLKCDPFIQRFSEDQRYIALLKKYNL</sequence>
<dbReference type="SUPFAM" id="SSF48452">
    <property type="entry name" value="TPR-like"/>
    <property type="match status" value="2"/>
</dbReference>
<name>A0A381ZBD0_9ZZZZ</name>
<gene>
    <name evidence="1" type="ORF">METZ01_LOCUS139105</name>
</gene>
<organism evidence="1">
    <name type="scientific">marine metagenome</name>
    <dbReference type="NCBI Taxonomy" id="408172"/>
    <lineage>
        <taxon>unclassified sequences</taxon>
        <taxon>metagenomes</taxon>
        <taxon>ecological metagenomes</taxon>
    </lineage>
</organism>
<dbReference type="EMBL" id="UINC01020570">
    <property type="protein sequence ID" value="SVA86251.1"/>
    <property type="molecule type" value="Genomic_DNA"/>
</dbReference>
<evidence type="ECO:0000313" key="1">
    <source>
        <dbReference type="EMBL" id="SVA86251.1"/>
    </source>
</evidence>
<dbReference type="SMART" id="SM00028">
    <property type="entry name" value="TPR"/>
    <property type="match status" value="7"/>
</dbReference>
<reference evidence="1" key="1">
    <citation type="submission" date="2018-05" db="EMBL/GenBank/DDBJ databases">
        <authorList>
            <person name="Lanie J.A."/>
            <person name="Ng W.-L."/>
            <person name="Kazmierczak K.M."/>
            <person name="Andrzejewski T.M."/>
            <person name="Davidsen T.M."/>
            <person name="Wayne K.J."/>
            <person name="Tettelin H."/>
            <person name="Glass J.I."/>
            <person name="Rusch D."/>
            <person name="Podicherti R."/>
            <person name="Tsui H.-C.T."/>
            <person name="Winkler M.E."/>
        </authorList>
    </citation>
    <scope>NUCLEOTIDE SEQUENCE</scope>
</reference>
<protein>
    <submittedName>
        <fullName evidence="1">Uncharacterized protein</fullName>
    </submittedName>
</protein>
<dbReference type="PANTHER" id="PTHR12558:SF13">
    <property type="entry name" value="CELL DIVISION CYCLE PROTEIN 27 HOMOLOG"/>
    <property type="match status" value="1"/>
</dbReference>
<feature type="non-terminal residue" evidence="1">
    <location>
        <position position="1"/>
    </location>
</feature>
<accession>A0A381ZBD0</accession>
<proteinExistence type="predicted"/>
<dbReference type="Gene3D" id="1.25.40.10">
    <property type="entry name" value="Tetratricopeptide repeat domain"/>
    <property type="match status" value="2"/>
</dbReference>